<organism evidence="1 2">
    <name type="scientific">Pricia antarctica</name>
    <dbReference type="NCBI Taxonomy" id="641691"/>
    <lineage>
        <taxon>Bacteria</taxon>
        <taxon>Pseudomonadati</taxon>
        <taxon>Bacteroidota</taxon>
        <taxon>Flavobacteriia</taxon>
        <taxon>Flavobacteriales</taxon>
        <taxon>Flavobacteriaceae</taxon>
        <taxon>Pricia</taxon>
    </lineage>
</organism>
<sequence length="131" mass="15010">MILCKISLGFLVFRGNINRVITLSNLRLLKLSTQKKISSSLRNSSPAYENLRNAVSIISRYVKLPLAKIARLLFKIKNAYGIFILNTICQRLPTPKKQILLDLLKYWIYGELPASKFFTTISPDCRKSSKF</sequence>
<proteinExistence type="predicted"/>
<dbReference type="AlphaFoldDB" id="A0A1G7BU84"/>
<accession>A0A1G7BU84</accession>
<dbReference type="Proteomes" id="UP000199109">
    <property type="component" value="Unassembled WGS sequence"/>
</dbReference>
<evidence type="ECO:0000313" key="1">
    <source>
        <dbReference type="EMBL" id="SDE30694.1"/>
    </source>
</evidence>
<gene>
    <name evidence="1" type="ORF">SAMN05421636_104301</name>
</gene>
<protein>
    <submittedName>
        <fullName evidence="1">Uncharacterized protein</fullName>
    </submittedName>
</protein>
<reference evidence="1 2" key="1">
    <citation type="submission" date="2016-10" db="EMBL/GenBank/DDBJ databases">
        <authorList>
            <person name="de Groot N.N."/>
        </authorList>
    </citation>
    <scope>NUCLEOTIDE SEQUENCE [LARGE SCALE GENOMIC DNA]</scope>
    <source>
        <strain evidence="1 2">DSM 23421</strain>
    </source>
</reference>
<dbReference type="EMBL" id="FNAO01000004">
    <property type="protein sequence ID" value="SDE30694.1"/>
    <property type="molecule type" value="Genomic_DNA"/>
</dbReference>
<evidence type="ECO:0000313" key="2">
    <source>
        <dbReference type="Proteomes" id="UP000199109"/>
    </source>
</evidence>
<name>A0A1G7BU84_9FLAO</name>
<keyword evidence="2" id="KW-1185">Reference proteome</keyword>